<evidence type="ECO:0000313" key="3">
    <source>
        <dbReference type="Proteomes" id="UP000236726"/>
    </source>
</evidence>
<organism evidence="2 3">
    <name type="scientific">Lachnospira multipara</name>
    <dbReference type="NCBI Taxonomy" id="28051"/>
    <lineage>
        <taxon>Bacteria</taxon>
        <taxon>Bacillati</taxon>
        <taxon>Bacillota</taxon>
        <taxon>Clostridia</taxon>
        <taxon>Lachnospirales</taxon>
        <taxon>Lachnospiraceae</taxon>
        <taxon>Lachnospira</taxon>
    </lineage>
</organism>
<gene>
    <name evidence="2" type="ORF">SAMN05216537_1189</name>
</gene>
<feature type="transmembrane region" description="Helical" evidence="1">
    <location>
        <begin position="67"/>
        <end position="90"/>
    </location>
</feature>
<evidence type="ECO:0000256" key="1">
    <source>
        <dbReference type="SAM" id="Phobius"/>
    </source>
</evidence>
<dbReference type="InterPro" id="IPR019277">
    <property type="entry name" value="DUF2304"/>
</dbReference>
<dbReference type="Proteomes" id="UP000236726">
    <property type="component" value="Unassembled WGS sequence"/>
</dbReference>
<accession>A0A1H5WS98</accession>
<keyword evidence="1" id="KW-0812">Transmembrane</keyword>
<dbReference type="Pfam" id="PF10066">
    <property type="entry name" value="DUF2304"/>
    <property type="match status" value="1"/>
</dbReference>
<evidence type="ECO:0008006" key="4">
    <source>
        <dbReference type="Google" id="ProtNLM"/>
    </source>
</evidence>
<evidence type="ECO:0000313" key="2">
    <source>
        <dbReference type="EMBL" id="SEG02248.1"/>
    </source>
</evidence>
<feature type="transmembrane region" description="Helical" evidence="1">
    <location>
        <begin position="34"/>
        <end position="55"/>
    </location>
</feature>
<name>A0A1H5WS98_9FIRM</name>
<feature type="transmembrane region" description="Helical" evidence="1">
    <location>
        <begin position="6"/>
        <end position="22"/>
    </location>
</feature>
<dbReference type="RefSeq" id="WP_103953401.1">
    <property type="nucleotide sequence ID" value="NZ_FNUL01000018.1"/>
</dbReference>
<keyword evidence="1" id="KW-1133">Transmembrane helix</keyword>
<keyword evidence="3" id="KW-1185">Reference proteome</keyword>
<reference evidence="2 3" key="1">
    <citation type="submission" date="2016-10" db="EMBL/GenBank/DDBJ databases">
        <authorList>
            <person name="de Groot N.N."/>
        </authorList>
    </citation>
    <scope>NUCLEOTIDE SEQUENCE [LARGE SCALE GENOMIC DNA]</scope>
    <source>
        <strain evidence="2 3">D15d</strain>
    </source>
</reference>
<protein>
    <recommendedName>
        <fullName evidence="4">DUF2304 domain-containing protein</fullName>
    </recommendedName>
</protein>
<sequence length="112" mass="12719">MMSLRLRIIIAAILLIGLLYVIQKIKKGKLELRYCITWLLLPIVIFFIVVIPGALQGLANLLGIYNVMNMVFFLGFIFVIAVIFNLTVAVSKLDDRVRKLVQKEALKDKEGK</sequence>
<dbReference type="AlphaFoldDB" id="A0A1H5WS98"/>
<dbReference type="STRING" id="1410661.GCA_000702205_01457"/>
<dbReference type="EMBL" id="FNUL01000018">
    <property type="protein sequence ID" value="SEG02248.1"/>
    <property type="molecule type" value="Genomic_DNA"/>
</dbReference>
<proteinExistence type="predicted"/>
<keyword evidence="1" id="KW-0472">Membrane</keyword>